<keyword evidence="10" id="KW-0584">Phenylalanine biosynthesis</keyword>
<dbReference type="Gene3D" id="3.40.190.10">
    <property type="entry name" value="Periplasmic binding protein-like II"/>
    <property type="match status" value="2"/>
</dbReference>
<dbReference type="PROSITE" id="PS51671">
    <property type="entry name" value="ACT"/>
    <property type="match status" value="1"/>
</dbReference>
<dbReference type="InterPro" id="IPR036979">
    <property type="entry name" value="CM_dom_sf"/>
</dbReference>
<dbReference type="PANTHER" id="PTHR21022:SF19">
    <property type="entry name" value="PREPHENATE DEHYDRATASE-RELATED"/>
    <property type="match status" value="1"/>
</dbReference>
<comment type="pathway">
    <text evidence="4">Metabolic intermediate biosynthesis; prephenate biosynthesis; prephenate from chorismate: step 1/1.</text>
</comment>
<dbReference type="Gene3D" id="1.20.59.10">
    <property type="entry name" value="Chorismate mutase"/>
    <property type="match status" value="1"/>
</dbReference>
<evidence type="ECO:0000259" key="16">
    <source>
        <dbReference type="PROSITE" id="PS51168"/>
    </source>
</evidence>
<evidence type="ECO:0000256" key="10">
    <source>
        <dbReference type="ARBA" id="ARBA00023222"/>
    </source>
</evidence>
<dbReference type="InterPro" id="IPR036263">
    <property type="entry name" value="Chorismate_II_sf"/>
</dbReference>
<evidence type="ECO:0000256" key="1">
    <source>
        <dbReference type="ARBA" id="ARBA00000824"/>
    </source>
</evidence>
<protein>
    <recommendedName>
        <fullName evidence="7">Bifunctional chorismate mutase/prephenate dehydratase</fullName>
        <ecNumber evidence="6">4.2.1.51</ecNumber>
        <ecNumber evidence="5">5.4.99.5</ecNumber>
    </recommendedName>
    <alternativeName>
        <fullName evidence="13">Chorismate mutase-prephenate dehydratase</fullName>
    </alternativeName>
    <alternativeName>
        <fullName evidence="12">p-protein</fullName>
    </alternativeName>
</protein>
<comment type="caution">
    <text evidence="19">The sequence shown here is derived from an EMBL/GenBank/DDBJ whole genome shotgun (WGS) entry which is preliminary data.</text>
</comment>
<dbReference type="Gene3D" id="3.30.70.260">
    <property type="match status" value="1"/>
</dbReference>
<dbReference type="PROSITE" id="PS00857">
    <property type="entry name" value="PREPHENATE_DEHYDR_1"/>
    <property type="match status" value="1"/>
</dbReference>
<dbReference type="PROSITE" id="PS51168">
    <property type="entry name" value="CHORISMATE_MUT_2"/>
    <property type="match status" value="1"/>
</dbReference>
<evidence type="ECO:0000256" key="9">
    <source>
        <dbReference type="ARBA" id="ARBA00023141"/>
    </source>
</evidence>
<keyword evidence="20" id="KW-1185">Reference proteome</keyword>
<dbReference type="CDD" id="cd04905">
    <property type="entry name" value="ACT_CM-PDT"/>
    <property type="match status" value="1"/>
</dbReference>
<evidence type="ECO:0000313" key="19">
    <source>
        <dbReference type="EMBL" id="RBB32511.1"/>
    </source>
</evidence>
<dbReference type="EMBL" id="QMFZ01000058">
    <property type="protein sequence ID" value="RBB32511.1"/>
    <property type="molecule type" value="Genomic_DNA"/>
</dbReference>
<keyword evidence="11" id="KW-0456">Lyase</keyword>
<evidence type="ECO:0000256" key="14">
    <source>
        <dbReference type="ARBA" id="ARBA00047848"/>
    </source>
</evidence>
<feature type="region of interest" description="Disordered" evidence="15">
    <location>
        <begin position="43"/>
        <end position="62"/>
    </location>
</feature>
<evidence type="ECO:0000259" key="18">
    <source>
        <dbReference type="PROSITE" id="PS51671"/>
    </source>
</evidence>
<proteinExistence type="predicted"/>
<dbReference type="SUPFAM" id="SSF55021">
    <property type="entry name" value="ACT-like"/>
    <property type="match status" value="1"/>
</dbReference>
<evidence type="ECO:0000256" key="12">
    <source>
        <dbReference type="ARBA" id="ARBA00031175"/>
    </source>
</evidence>
<dbReference type="Pfam" id="PF00800">
    <property type="entry name" value="PDT"/>
    <property type="match status" value="1"/>
</dbReference>
<dbReference type="GO" id="GO:0005737">
    <property type="term" value="C:cytoplasm"/>
    <property type="evidence" value="ECO:0007669"/>
    <property type="project" value="TreeGrafter"/>
</dbReference>
<name>A0A365QHZ1_9BURK</name>
<dbReference type="InterPro" id="IPR002701">
    <property type="entry name" value="CM_II_prokaryot"/>
</dbReference>
<evidence type="ECO:0000313" key="20">
    <source>
        <dbReference type="Proteomes" id="UP000252458"/>
    </source>
</evidence>
<dbReference type="SUPFAM" id="SSF48600">
    <property type="entry name" value="Chorismate mutase II"/>
    <property type="match status" value="1"/>
</dbReference>
<evidence type="ECO:0000256" key="6">
    <source>
        <dbReference type="ARBA" id="ARBA00013147"/>
    </source>
</evidence>
<sequence length="463" mass="49446">MARASPTRASAGATRPPRSSGSPPRSVLAGSSLPVPAPIWRHFRLPHDRRPPPPASTGSRIGHAPRMAKLDSLTFGSMDNLTQAPSAPHEREVDRHRRSINAIDHELLRLLNRRSEHAQQIGLSKRRAGLTIPQPSREQGILDELKRLNAGPLRPAQVDQIWREIFSASRSLQQGAPIAFLGPNGTYSEDAVISFFGDAALRIGCATLDDAFDAVASGAAPAAVVPFENSAHGCIADTLDLLARTGLPASGEVILPIVHCLLSHASDLGTVDCVLGHPQALAQCRNWLDRHLPSVERRAVSSNAAAAKAASESTTHAALAGERAGRLYGIEVLSRAIQDQPSNRTRFLIVGDVPRIATSSGKTLIRVEIEHRAGSLAGLLAPLQTHGVSIEFLETRPLGNGAWTYCFYLELSGFPHEAPVAEALAEMTQRASTLAVLGAYARSAMCAVPSVSLPRATDEERAQ</sequence>
<comment type="pathway">
    <text evidence="3">Amino-acid biosynthesis; L-phenylalanine biosynthesis; phenylpyruvate from prephenate: step 1/1.</text>
</comment>
<dbReference type="Pfam" id="PF01817">
    <property type="entry name" value="CM_2"/>
    <property type="match status" value="1"/>
</dbReference>
<dbReference type="CDD" id="cd13630">
    <property type="entry name" value="PBP2_PDT_1"/>
    <property type="match status" value="1"/>
</dbReference>
<dbReference type="PROSITE" id="PS51171">
    <property type="entry name" value="PREPHENATE_DEHYDR_3"/>
    <property type="match status" value="1"/>
</dbReference>
<reference evidence="19 20" key="1">
    <citation type="submission" date="2018-06" db="EMBL/GenBank/DDBJ databases">
        <title>Draft genome sequence of Burkholderia reimsis strain BE51 isolated from a French agricultural soil.</title>
        <authorList>
            <person name="Esmaeel Q."/>
        </authorList>
    </citation>
    <scope>NUCLEOTIDE SEQUENCE [LARGE SCALE GENOMIC DNA]</scope>
    <source>
        <strain evidence="19 20">BE51</strain>
    </source>
</reference>
<dbReference type="InterPro" id="IPR002912">
    <property type="entry name" value="ACT_dom"/>
</dbReference>
<dbReference type="InterPro" id="IPR001086">
    <property type="entry name" value="Preph_deHydtase"/>
</dbReference>
<dbReference type="GO" id="GO:0046417">
    <property type="term" value="P:chorismate metabolic process"/>
    <property type="evidence" value="ECO:0007669"/>
    <property type="project" value="InterPro"/>
</dbReference>
<dbReference type="EC" id="5.4.99.5" evidence="5"/>
<evidence type="ECO:0000256" key="13">
    <source>
        <dbReference type="ARBA" id="ARBA00031520"/>
    </source>
</evidence>
<evidence type="ECO:0000256" key="4">
    <source>
        <dbReference type="ARBA" id="ARBA00004817"/>
    </source>
</evidence>
<dbReference type="SUPFAM" id="SSF53850">
    <property type="entry name" value="Periplasmic binding protein-like II"/>
    <property type="match status" value="1"/>
</dbReference>
<dbReference type="Proteomes" id="UP000252458">
    <property type="component" value="Unassembled WGS sequence"/>
</dbReference>
<dbReference type="GO" id="GO:0009094">
    <property type="term" value="P:L-phenylalanine biosynthetic process"/>
    <property type="evidence" value="ECO:0007669"/>
    <property type="project" value="UniProtKB-UniPathway"/>
</dbReference>
<dbReference type="GO" id="GO:0004106">
    <property type="term" value="F:chorismate mutase activity"/>
    <property type="evidence" value="ECO:0007669"/>
    <property type="project" value="UniProtKB-EC"/>
</dbReference>
<feature type="compositionally biased region" description="Low complexity" evidence="15">
    <location>
        <begin position="15"/>
        <end position="26"/>
    </location>
</feature>
<dbReference type="PANTHER" id="PTHR21022">
    <property type="entry name" value="PREPHENATE DEHYDRATASE P PROTEIN"/>
    <property type="match status" value="1"/>
</dbReference>
<comment type="function">
    <text evidence="2">Catalyzes the Claisen rearrangement of chorismate to prephenate and the decarboxylation/dehydration of prephenate to phenylpyruvate.</text>
</comment>
<evidence type="ECO:0000259" key="17">
    <source>
        <dbReference type="PROSITE" id="PS51171"/>
    </source>
</evidence>
<evidence type="ECO:0000256" key="8">
    <source>
        <dbReference type="ARBA" id="ARBA00022605"/>
    </source>
</evidence>
<dbReference type="UniPathway" id="UPA00121">
    <property type="reaction ID" value="UER00345"/>
</dbReference>
<dbReference type="InterPro" id="IPR045865">
    <property type="entry name" value="ACT-like_dom_sf"/>
</dbReference>
<feature type="domain" description="Prephenate dehydratase" evidence="17">
    <location>
        <begin position="177"/>
        <end position="352"/>
    </location>
</feature>
<feature type="domain" description="ACT" evidence="18">
    <location>
        <begin position="364"/>
        <end position="439"/>
    </location>
</feature>
<dbReference type="GO" id="GO:0004664">
    <property type="term" value="F:prephenate dehydratase activity"/>
    <property type="evidence" value="ECO:0007669"/>
    <property type="project" value="UniProtKB-EC"/>
</dbReference>
<comment type="catalytic activity">
    <reaction evidence="1">
        <text>chorismate = prephenate</text>
        <dbReference type="Rhea" id="RHEA:13897"/>
        <dbReference type="ChEBI" id="CHEBI:29748"/>
        <dbReference type="ChEBI" id="CHEBI:29934"/>
        <dbReference type="EC" id="5.4.99.5"/>
    </reaction>
</comment>
<keyword evidence="8" id="KW-0028">Amino-acid biosynthesis</keyword>
<dbReference type="FunFam" id="3.40.190.10:FF:000034">
    <property type="entry name" value="Chorismate mutase/prephenate dehydratase"/>
    <property type="match status" value="1"/>
</dbReference>
<dbReference type="EC" id="4.2.1.51" evidence="6"/>
<evidence type="ECO:0000256" key="5">
    <source>
        <dbReference type="ARBA" id="ARBA00012404"/>
    </source>
</evidence>
<evidence type="ECO:0000256" key="3">
    <source>
        <dbReference type="ARBA" id="ARBA00004741"/>
    </source>
</evidence>
<evidence type="ECO:0000256" key="11">
    <source>
        <dbReference type="ARBA" id="ARBA00023239"/>
    </source>
</evidence>
<evidence type="ECO:0000256" key="15">
    <source>
        <dbReference type="SAM" id="MobiDB-lite"/>
    </source>
</evidence>
<accession>A0A365QHZ1</accession>
<comment type="catalytic activity">
    <reaction evidence="14">
        <text>prephenate + H(+) = 3-phenylpyruvate + CO2 + H2O</text>
        <dbReference type="Rhea" id="RHEA:21648"/>
        <dbReference type="ChEBI" id="CHEBI:15377"/>
        <dbReference type="ChEBI" id="CHEBI:15378"/>
        <dbReference type="ChEBI" id="CHEBI:16526"/>
        <dbReference type="ChEBI" id="CHEBI:18005"/>
        <dbReference type="ChEBI" id="CHEBI:29934"/>
        <dbReference type="EC" id="4.2.1.51"/>
    </reaction>
</comment>
<dbReference type="AlphaFoldDB" id="A0A365QHZ1"/>
<dbReference type="InterPro" id="IPR018528">
    <property type="entry name" value="Preph_deHydtase_CS"/>
</dbReference>
<keyword evidence="9" id="KW-0057">Aromatic amino acid biosynthesis</keyword>
<evidence type="ECO:0000256" key="2">
    <source>
        <dbReference type="ARBA" id="ARBA00002364"/>
    </source>
</evidence>
<organism evidence="19 20">
    <name type="scientific">Burkholderia reimsis</name>
    <dbReference type="NCBI Taxonomy" id="2234132"/>
    <lineage>
        <taxon>Bacteria</taxon>
        <taxon>Pseudomonadati</taxon>
        <taxon>Pseudomonadota</taxon>
        <taxon>Betaproteobacteria</taxon>
        <taxon>Burkholderiales</taxon>
        <taxon>Burkholderiaceae</taxon>
        <taxon>Burkholderia</taxon>
    </lineage>
</organism>
<feature type="domain" description="Chorismate mutase" evidence="16">
    <location>
        <begin position="87"/>
        <end position="177"/>
    </location>
</feature>
<feature type="region of interest" description="Disordered" evidence="15">
    <location>
        <begin position="1"/>
        <end position="33"/>
    </location>
</feature>
<gene>
    <name evidence="19" type="ORF">DPV79_38160</name>
</gene>
<dbReference type="SMART" id="SM00830">
    <property type="entry name" value="CM_2"/>
    <property type="match status" value="1"/>
</dbReference>
<evidence type="ECO:0000256" key="7">
    <source>
        <dbReference type="ARBA" id="ARBA00014401"/>
    </source>
</evidence>